<dbReference type="InterPro" id="IPR050832">
    <property type="entry name" value="Bact_Acetyltransf"/>
</dbReference>
<dbReference type="Proteomes" id="UP000515947">
    <property type="component" value="Chromosome"/>
</dbReference>
<reference evidence="4 5" key="1">
    <citation type="submission" date="2020-08" db="EMBL/GenBank/DDBJ databases">
        <title>Genome sequence of Nocardioides mesophilus KACC 16243T.</title>
        <authorList>
            <person name="Hyun D.-W."/>
            <person name="Bae J.-W."/>
        </authorList>
    </citation>
    <scope>NUCLEOTIDE SEQUENCE [LARGE SCALE GENOMIC DNA]</scope>
    <source>
        <strain evidence="4 5">KACC 16243</strain>
    </source>
</reference>
<gene>
    <name evidence="4" type="ORF">H9L09_04310</name>
</gene>
<dbReference type="InterPro" id="IPR016181">
    <property type="entry name" value="Acyl_CoA_acyltransferase"/>
</dbReference>
<keyword evidence="1 4" id="KW-0808">Transferase</keyword>
<dbReference type="KEGG" id="nmes:H9L09_04310"/>
<dbReference type="AlphaFoldDB" id="A0A7G9RDH7"/>
<keyword evidence="5" id="KW-1185">Reference proteome</keyword>
<dbReference type="Pfam" id="PF00583">
    <property type="entry name" value="Acetyltransf_1"/>
    <property type="match status" value="2"/>
</dbReference>
<sequence>MELSACVTDDDYEAWRRVRLAVVPAERCDTVAELRAQDSPERLFLLARMGGEVVGSGVASRSDSSGGGFVAPRVLPDHRRRGVGSALLRELAAHVTALGLPKLHGMTEDPGSLAFATRFGFEEVDRQVEQVRAIGDEQPPGLPPEGIEVVTLDQQPQLWAACYDTFGTQVLADFALYEPLDISAEQWSSSWAADPMFLALHDGEVVGCAGVDRDTDRPERGENALTAVRRDWRGRGVAVHLKRRTLRWAAENGLSELYTWTQARNTPMLTLNEQLGYVVGSTSVTVERPLPL</sequence>
<dbReference type="PROSITE" id="PS51186">
    <property type="entry name" value="GNAT"/>
    <property type="match status" value="2"/>
</dbReference>
<evidence type="ECO:0000259" key="3">
    <source>
        <dbReference type="PROSITE" id="PS51186"/>
    </source>
</evidence>
<feature type="domain" description="N-acetyltransferase" evidence="3">
    <location>
        <begin position="145"/>
        <end position="292"/>
    </location>
</feature>
<organism evidence="4 5">
    <name type="scientific">Nocardioides mesophilus</name>
    <dbReference type="NCBI Taxonomy" id="433659"/>
    <lineage>
        <taxon>Bacteria</taxon>
        <taxon>Bacillati</taxon>
        <taxon>Actinomycetota</taxon>
        <taxon>Actinomycetes</taxon>
        <taxon>Propionibacteriales</taxon>
        <taxon>Nocardioidaceae</taxon>
        <taxon>Nocardioides</taxon>
    </lineage>
</organism>
<evidence type="ECO:0000313" key="5">
    <source>
        <dbReference type="Proteomes" id="UP000515947"/>
    </source>
</evidence>
<name>A0A7G9RDH7_9ACTN</name>
<keyword evidence="2" id="KW-0012">Acyltransferase</keyword>
<dbReference type="InterPro" id="IPR000182">
    <property type="entry name" value="GNAT_dom"/>
</dbReference>
<evidence type="ECO:0000256" key="1">
    <source>
        <dbReference type="ARBA" id="ARBA00022679"/>
    </source>
</evidence>
<dbReference type="Gene3D" id="3.40.630.30">
    <property type="match status" value="1"/>
</dbReference>
<evidence type="ECO:0000256" key="2">
    <source>
        <dbReference type="ARBA" id="ARBA00023315"/>
    </source>
</evidence>
<evidence type="ECO:0000313" key="4">
    <source>
        <dbReference type="EMBL" id="QNN53652.1"/>
    </source>
</evidence>
<dbReference type="CDD" id="cd04301">
    <property type="entry name" value="NAT_SF"/>
    <property type="match status" value="2"/>
</dbReference>
<feature type="domain" description="N-acetyltransferase" evidence="3">
    <location>
        <begin position="1"/>
        <end position="145"/>
    </location>
</feature>
<dbReference type="SUPFAM" id="SSF55729">
    <property type="entry name" value="Acyl-CoA N-acyltransferases (Nat)"/>
    <property type="match status" value="2"/>
</dbReference>
<accession>A0A7G9RDH7</accession>
<protein>
    <submittedName>
        <fullName evidence="4">GNAT family N-acetyltransferase</fullName>
    </submittedName>
</protein>
<dbReference type="RefSeq" id="WP_187579493.1">
    <property type="nucleotide sequence ID" value="NZ_CP060713.1"/>
</dbReference>
<proteinExistence type="predicted"/>
<dbReference type="GO" id="GO:0016747">
    <property type="term" value="F:acyltransferase activity, transferring groups other than amino-acyl groups"/>
    <property type="evidence" value="ECO:0007669"/>
    <property type="project" value="InterPro"/>
</dbReference>
<dbReference type="PANTHER" id="PTHR43877">
    <property type="entry name" value="AMINOALKYLPHOSPHONATE N-ACETYLTRANSFERASE-RELATED-RELATED"/>
    <property type="match status" value="1"/>
</dbReference>
<dbReference type="EMBL" id="CP060713">
    <property type="protein sequence ID" value="QNN53652.1"/>
    <property type="molecule type" value="Genomic_DNA"/>
</dbReference>